<dbReference type="InterPro" id="IPR001584">
    <property type="entry name" value="Integrase_cat-core"/>
</dbReference>
<dbReference type="Pfam" id="PF17917">
    <property type="entry name" value="RT_RNaseH"/>
    <property type="match status" value="1"/>
</dbReference>
<feature type="domain" description="Integrase catalytic" evidence="7">
    <location>
        <begin position="260"/>
        <end position="391"/>
    </location>
</feature>
<dbReference type="SUPFAM" id="SSF56672">
    <property type="entry name" value="DNA/RNA polymerases"/>
    <property type="match status" value="1"/>
</dbReference>
<evidence type="ECO:0000313" key="8">
    <source>
        <dbReference type="EMBL" id="KAJ8895227.1"/>
    </source>
</evidence>
<dbReference type="CDD" id="cd09274">
    <property type="entry name" value="RNase_HI_RT_Ty3"/>
    <property type="match status" value="1"/>
</dbReference>
<dbReference type="SUPFAM" id="SSF53098">
    <property type="entry name" value="Ribonuclease H-like"/>
    <property type="match status" value="1"/>
</dbReference>
<keyword evidence="2" id="KW-0548">Nucleotidyltransferase</keyword>
<reference evidence="8 9" key="1">
    <citation type="submission" date="2023-02" db="EMBL/GenBank/DDBJ databases">
        <title>LHISI_Scaffold_Assembly.</title>
        <authorList>
            <person name="Stuart O.P."/>
            <person name="Cleave R."/>
            <person name="Magrath M.J.L."/>
            <person name="Mikheyev A.S."/>
        </authorList>
    </citation>
    <scope>NUCLEOTIDE SEQUENCE [LARGE SCALE GENOMIC DNA]</scope>
    <source>
        <strain evidence="8">Daus_M_001</strain>
        <tissue evidence="8">Leg muscle</tissue>
    </source>
</reference>
<evidence type="ECO:0000256" key="1">
    <source>
        <dbReference type="ARBA" id="ARBA00022679"/>
    </source>
</evidence>
<evidence type="ECO:0000259" key="7">
    <source>
        <dbReference type="PROSITE" id="PS50994"/>
    </source>
</evidence>
<evidence type="ECO:0000256" key="3">
    <source>
        <dbReference type="ARBA" id="ARBA00022722"/>
    </source>
</evidence>
<dbReference type="InterPro" id="IPR012337">
    <property type="entry name" value="RNaseH-like_sf"/>
</dbReference>
<gene>
    <name evidence="8" type="ORF">PR048_000552</name>
</gene>
<keyword evidence="4" id="KW-0255">Endonuclease</keyword>
<dbReference type="InterPro" id="IPR043128">
    <property type="entry name" value="Rev_trsase/Diguanyl_cyclase"/>
</dbReference>
<dbReference type="InterPro" id="IPR041373">
    <property type="entry name" value="RT_RNaseH"/>
</dbReference>
<organism evidence="8 9">
    <name type="scientific">Dryococelus australis</name>
    <dbReference type="NCBI Taxonomy" id="614101"/>
    <lineage>
        <taxon>Eukaryota</taxon>
        <taxon>Metazoa</taxon>
        <taxon>Ecdysozoa</taxon>
        <taxon>Arthropoda</taxon>
        <taxon>Hexapoda</taxon>
        <taxon>Insecta</taxon>
        <taxon>Pterygota</taxon>
        <taxon>Neoptera</taxon>
        <taxon>Polyneoptera</taxon>
        <taxon>Phasmatodea</taxon>
        <taxon>Verophasmatodea</taxon>
        <taxon>Anareolatae</taxon>
        <taxon>Phasmatidae</taxon>
        <taxon>Eurycanthinae</taxon>
        <taxon>Dryococelus</taxon>
    </lineage>
</organism>
<sequence>MLRNYFGHVISKDRFRPDMDKIAVITDYLTPKTVKKKKSQFIGLVGSYHRFLPNFSKIAQPLIKLTRKDVTLEWNKIRENDFAEALCNKHVLKYLDFSLPFYFPYCDSTVLSQKINCSEHTIYYISWQFNKAKRNYSTTEWECLCVVYALKKWHYLYGRKFTVVTDHRPLRWLLQMKEPTLHLARLSLLLLEYDFDIVHKAGKANANAGALSQIPVQLVTLLYEPVMCTDTTEFCANYESCTIHKHASNNKPAPLQKLPEFTAPFQRISMDIEGPLPTTNKGNKSILNLQDIFSKYPEVICILDQKAKTVARVFVTEVVARHVTPEQLLSDRGTNFTSQFMKEVNKLLTTHHPASNGQTECSHQTFVNMMSNFVDRDQHNWDDWLLYAHLA</sequence>
<keyword evidence="1" id="KW-0808">Transferase</keyword>
<keyword evidence="6" id="KW-0695">RNA-directed DNA polymerase</keyword>
<dbReference type="PANTHER" id="PTHR37984">
    <property type="entry name" value="PROTEIN CBG26694"/>
    <property type="match status" value="1"/>
</dbReference>
<keyword evidence="9" id="KW-1185">Reference proteome</keyword>
<dbReference type="Proteomes" id="UP001159363">
    <property type="component" value="Chromosome 1"/>
</dbReference>
<dbReference type="PANTHER" id="PTHR37984:SF5">
    <property type="entry name" value="PROTEIN NYNRIN-LIKE"/>
    <property type="match status" value="1"/>
</dbReference>
<evidence type="ECO:0000313" key="9">
    <source>
        <dbReference type="Proteomes" id="UP001159363"/>
    </source>
</evidence>
<comment type="caution">
    <text evidence="8">The sequence shown here is derived from an EMBL/GenBank/DDBJ whole genome shotgun (WGS) entry which is preliminary data.</text>
</comment>
<keyword evidence="5" id="KW-0378">Hydrolase</keyword>
<dbReference type="EMBL" id="JARBHB010000001">
    <property type="protein sequence ID" value="KAJ8895227.1"/>
    <property type="molecule type" value="Genomic_DNA"/>
</dbReference>
<evidence type="ECO:0000256" key="4">
    <source>
        <dbReference type="ARBA" id="ARBA00022759"/>
    </source>
</evidence>
<protein>
    <recommendedName>
        <fullName evidence="7">Integrase catalytic domain-containing protein</fullName>
    </recommendedName>
</protein>
<dbReference type="Gene3D" id="3.30.70.270">
    <property type="match status" value="1"/>
</dbReference>
<proteinExistence type="predicted"/>
<accession>A0ABQ9IEZ7</accession>
<dbReference type="InterPro" id="IPR036397">
    <property type="entry name" value="RNaseH_sf"/>
</dbReference>
<dbReference type="Gene3D" id="3.30.420.10">
    <property type="entry name" value="Ribonuclease H-like superfamily/Ribonuclease H"/>
    <property type="match status" value="1"/>
</dbReference>
<dbReference type="PROSITE" id="PS50994">
    <property type="entry name" value="INTEGRASE"/>
    <property type="match status" value="1"/>
</dbReference>
<name>A0ABQ9IEZ7_9NEOP</name>
<evidence type="ECO:0000256" key="5">
    <source>
        <dbReference type="ARBA" id="ARBA00022801"/>
    </source>
</evidence>
<dbReference type="InterPro" id="IPR043502">
    <property type="entry name" value="DNA/RNA_pol_sf"/>
</dbReference>
<dbReference type="InterPro" id="IPR050951">
    <property type="entry name" value="Retrovirus_Pol_polyprotein"/>
</dbReference>
<keyword evidence="3" id="KW-0540">Nuclease</keyword>
<evidence type="ECO:0000256" key="6">
    <source>
        <dbReference type="ARBA" id="ARBA00022918"/>
    </source>
</evidence>
<evidence type="ECO:0000256" key="2">
    <source>
        <dbReference type="ARBA" id="ARBA00022695"/>
    </source>
</evidence>